<protein>
    <submittedName>
        <fullName evidence="1">CII protein</fullName>
    </submittedName>
</protein>
<sequence>MTESSPDQQEITRKNGRAILHALAVVSQKRVAELSGISETRLSRLKDGDLEKYCVALAALNLKLVPADAAIVTRAERKFMAEKMVEHYQAIADED</sequence>
<dbReference type="InterPro" id="IPR010982">
    <property type="entry name" value="Lambda_DNA-bd_dom_sf"/>
</dbReference>
<organism evidence="1">
    <name type="scientific">Myoviridae sp. ctTK08</name>
    <dbReference type="NCBI Taxonomy" id="2826656"/>
    <lineage>
        <taxon>Viruses</taxon>
        <taxon>Duplodnaviria</taxon>
        <taxon>Heunggongvirae</taxon>
        <taxon>Uroviricota</taxon>
        <taxon>Caudoviricetes</taxon>
    </lineage>
</organism>
<accession>A0A8S5QVS7</accession>
<name>A0A8S5QVS7_9CAUD</name>
<dbReference type="GO" id="GO:0006355">
    <property type="term" value="P:regulation of DNA-templated transcription"/>
    <property type="evidence" value="ECO:0007669"/>
    <property type="project" value="InterPro"/>
</dbReference>
<evidence type="ECO:0000313" key="1">
    <source>
        <dbReference type="EMBL" id="DAE23310.1"/>
    </source>
</evidence>
<dbReference type="Pfam" id="PF05269">
    <property type="entry name" value="Phage_CII"/>
    <property type="match status" value="1"/>
</dbReference>
<dbReference type="EMBL" id="BK015751">
    <property type="protein sequence ID" value="DAE23310.1"/>
    <property type="molecule type" value="Genomic_DNA"/>
</dbReference>
<dbReference type="Gene3D" id="1.10.260.40">
    <property type="entry name" value="lambda repressor-like DNA-binding domains"/>
    <property type="match status" value="1"/>
</dbReference>
<dbReference type="SUPFAM" id="SSF47413">
    <property type="entry name" value="lambda repressor-like DNA-binding domains"/>
    <property type="match status" value="1"/>
</dbReference>
<reference evidence="1" key="1">
    <citation type="journal article" date="2021" name="Proc. Natl. Acad. Sci. U.S.A.">
        <title>A Catalog of Tens of Thousands of Viruses from Human Metagenomes Reveals Hidden Associations with Chronic Diseases.</title>
        <authorList>
            <person name="Tisza M.J."/>
            <person name="Buck C.B."/>
        </authorList>
    </citation>
    <scope>NUCLEOTIDE SEQUENCE</scope>
    <source>
        <strain evidence="1">CtTK08</strain>
    </source>
</reference>
<dbReference type="InterPro" id="IPR007933">
    <property type="entry name" value="Transcrpt_activ_CII"/>
</dbReference>
<proteinExistence type="predicted"/>
<dbReference type="GO" id="GO:0003677">
    <property type="term" value="F:DNA binding"/>
    <property type="evidence" value="ECO:0007669"/>
    <property type="project" value="InterPro"/>
</dbReference>